<feature type="compositionally biased region" description="Basic and acidic residues" evidence="1">
    <location>
        <begin position="109"/>
        <end position="119"/>
    </location>
</feature>
<feature type="domain" description="HTH cro/C1-type" evidence="2">
    <location>
        <begin position="5"/>
        <end position="60"/>
    </location>
</feature>
<evidence type="ECO:0000313" key="3">
    <source>
        <dbReference type="EMBL" id="MBO8451921.1"/>
    </source>
</evidence>
<dbReference type="InterPro" id="IPR010982">
    <property type="entry name" value="Lambda_DNA-bd_dom_sf"/>
</dbReference>
<reference evidence="3" key="1">
    <citation type="submission" date="2020-10" db="EMBL/GenBank/DDBJ databases">
        <authorList>
            <person name="Gilroy R."/>
        </authorList>
    </citation>
    <scope>NUCLEOTIDE SEQUENCE</scope>
    <source>
        <strain evidence="3">B1-20833</strain>
    </source>
</reference>
<evidence type="ECO:0000256" key="1">
    <source>
        <dbReference type="SAM" id="MobiDB-lite"/>
    </source>
</evidence>
<feature type="region of interest" description="Disordered" evidence="1">
    <location>
        <begin position="72"/>
        <end position="146"/>
    </location>
</feature>
<dbReference type="CDD" id="cd00093">
    <property type="entry name" value="HTH_XRE"/>
    <property type="match status" value="1"/>
</dbReference>
<dbReference type="AlphaFoldDB" id="A0A9D9HHJ9"/>
<gene>
    <name evidence="3" type="ORF">IAC06_03430</name>
</gene>
<dbReference type="PROSITE" id="PS50943">
    <property type="entry name" value="HTH_CROC1"/>
    <property type="match status" value="1"/>
</dbReference>
<name>A0A9D9HHJ9_9BACT</name>
<dbReference type="EMBL" id="JADIMI010000031">
    <property type="protein sequence ID" value="MBO8451921.1"/>
    <property type="molecule type" value="Genomic_DNA"/>
</dbReference>
<evidence type="ECO:0000259" key="2">
    <source>
        <dbReference type="PROSITE" id="PS50943"/>
    </source>
</evidence>
<sequence>MNNRLQQFLSAENLTQAQFADSINVARASISHILAGRNNPGYDFIINTMKRYPDLNIEWLLIGKGKMYRTARQEAPPASNEPMDATTAPASEIPDLDLGLFPELSDGSSRAEDGSRPSYDRNQTVQESSERVYSTASNENNGFSTGIASVDKHIQSSARQRKATKIIIFYDDGTYQEF</sequence>
<dbReference type="InterPro" id="IPR001387">
    <property type="entry name" value="Cro/C1-type_HTH"/>
</dbReference>
<organism evidence="3 4">
    <name type="scientific">Candidatus Cryptobacteroides intestinavium</name>
    <dbReference type="NCBI Taxonomy" id="2840766"/>
    <lineage>
        <taxon>Bacteria</taxon>
        <taxon>Pseudomonadati</taxon>
        <taxon>Bacteroidota</taxon>
        <taxon>Bacteroidia</taxon>
        <taxon>Bacteroidales</taxon>
        <taxon>Candidatus Cryptobacteroides</taxon>
    </lineage>
</organism>
<dbReference type="Proteomes" id="UP000823661">
    <property type="component" value="Unassembled WGS sequence"/>
</dbReference>
<dbReference type="Pfam" id="PF01381">
    <property type="entry name" value="HTH_3"/>
    <property type="match status" value="1"/>
</dbReference>
<protein>
    <submittedName>
        <fullName evidence="3">Helix-turn-helix transcriptional regulator</fullName>
    </submittedName>
</protein>
<dbReference type="GO" id="GO:0003677">
    <property type="term" value="F:DNA binding"/>
    <property type="evidence" value="ECO:0007669"/>
    <property type="project" value="InterPro"/>
</dbReference>
<comment type="caution">
    <text evidence="3">The sequence shown here is derived from an EMBL/GenBank/DDBJ whole genome shotgun (WGS) entry which is preliminary data.</text>
</comment>
<accession>A0A9D9HHJ9</accession>
<dbReference type="SMART" id="SM00530">
    <property type="entry name" value="HTH_XRE"/>
    <property type="match status" value="1"/>
</dbReference>
<feature type="compositionally biased region" description="Polar residues" evidence="1">
    <location>
        <begin position="120"/>
        <end position="146"/>
    </location>
</feature>
<proteinExistence type="predicted"/>
<evidence type="ECO:0000313" key="4">
    <source>
        <dbReference type="Proteomes" id="UP000823661"/>
    </source>
</evidence>
<dbReference type="Gene3D" id="1.10.260.40">
    <property type="entry name" value="lambda repressor-like DNA-binding domains"/>
    <property type="match status" value="1"/>
</dbReference>
<dbReference type="SUPFAM" id="SSF47413">
    <property type="entry name" value="lambda repressor-like DNA-binding domains"/>
    <property type="match status" value="1"/>
</dbReference>
<reference evidence="3" key="2">
    <citation type="journal article" date="2021" name="PeerJ">
        <title>Extensive microbial diversity within the chicken gut microbiome revealed by metagenomics and culture.</title>
        <authorList>
            <person name="Gilroy R."/>
            <person name="Ravi A."/>
            <person name="Getino M."/>
            <person name="Pursley I."/>
            <person name="Horton D.L."/>
            <person name="Alikhan N.F."/>
            <person name="Baker D."/>
            <person name="Gharbi K."/>
            <person name="Hall N."/>
            <person name="Watson M."/>
            <person name="Adriaenssens E.M."/>
            <person name="Foster-Nyarko E."/>
            <person name="Jarju S."/>
            <person name="Secka A."/>
            <person name="Antonio M."/>
            <person name="Oren A."/>
            <person name="Chaudhuri R.R."/>
            <person name="La Ragione R."/>
            <person name="Hildebrand F."/>
            <person name="Pallen M.J."/>
        </authorList>
    </citation>
    <scope>NUCLEOTIDE SEQUENCE</scope>
    <source>
        <strain evidence="3">B1-20833</strain>
    </source>
</reference>